<dbReference type="InterPro" id="IPR001697">
    <property type="entry name" value="Pyr_Knase"/>
</dbReference>
<dbReference type="InterPro" id="IPR015795">
    <property type="entry name" value="Pyrv_Knase_C"/>
</dbReference>
<accession>A0A1F4UPJ7</accession>
<comment type="similarity">
    <text evidence="2 13">Belongs to the pyruvate kinase family.</text>
</comment>
<dbReference type="Gene3D" id="3.40.1380.20">
    <property type="entry name" value="Pyruvate kinase, C-terminal domain"/>
    <property type="match status" value="1"/>
</dbReference>
<dbReference type="Proteomes" id="UP000176444">
    <property type="component" value="Unassembled WGS sequence"/>
</dbReference>
<keyword evidence="11 16" id="KW-0670">Pyruvate</keyword>
<feature type="domain" description="Pyruvate kinase C-terminal" evidence="15">
    <location>
        <begin position="371"/>
        <end position="470"/>
    </location>
</feature>
<keyword evidence="8" id="KW-0067">ATP-binding</keyword>
<keyword evidence="5" id="KW-0479">Metal-binding</keyword>
<evidence type="ECO:0000259" key="14">
    <source>
        <dbReference type="Pfam" id="PF00224"/>
    </source>
</evidence>
<dbReference type="GO" id="GO:0005524">
    <property type="term" value="F:ATP binding"/>
    <property type="evidence" value="ECO:0007669"/>
    <property type="project" value="UniProtKB-KW"/>
</dbReference>
<dbReference type="Gene3D" id="3.20.20.60">
    <property type="entry name" value="Phosphoenolpyruvate-binding domains"/>
    <property type="match status" value="1"/>
</dbReference>
<organism evidence="16 17">
    <name type="scientific">candidate division WWE3 bacterium RIFCSPHIGHO2_01_FULL_35_17</name>
    <dbReference type="NCBI Taxonomy" id="1802614"/>
    <lineage>
        <taxon>Bacteria</taxon>
        <taxon>Katanobacteria</taxon>
    </lineage>
</organism>
<dbReference type="Pfam" id="PF02887">
    <property type="entry name" value="PK_C"/>
    <property type="match status" value="1"/>
</dbReference>
<proteinExistence type="inferred from homology"/>
<evidence type="ECO:0000256" key="12">
    <source>
        <dbReference type="NCBIfam" id="TIGR01064"/>
    </source>
</evidence>
<name>A0A1F4UPJ7_UNCKA</name>
<keyword evidence="10 13" id="KW-0324">Glycolysis</keyword>
<dbReference type="InterPro" id="IPR015793">
    <property type="entry name" value="Pyrv_Knase_brl"/>
</dbReference>
<dbReference type="AlphaFoldDB" id="A0A1F4UPJ7"/>
<evidence type="ECO:0000256" key="10">
    <source>
        <dbReference type="ARBA" id="ARBA00023152"/>
    </source>
</evidence>
<feature type="domain" description="Pyruvate kinase barrel" evidence="14">
    <location>
        <begin position="3"/>
        <end position="324"/>
    </location>
</feature>
<dbReference type="SUPFAM" id="SSF50800">
    <property type="entry name" value="PK beta-barrel domain-like"/>
    <property type="match status" value="1"/>
</dbReference>
<dbReference type="EMBL" id="MEUX01000027">
    <property type="protein sequence ID" value="OGC46891.1"/>
    <property type="molecule type" value="Genomic_DNA"/>
</dbReference>
<keyword evidence="4 13" id="KW-0808">Transferase</keyword>
<dbReference type="SUPFAM" id="SSF52935">
    <property type="entry name" value="PK C-terminal domain-like"/>
    <property type="match status" value="1"/>
</dbReference>
<dbReference type="EC" id="2.7.1.40" evidence="3 12"/>
<keyword evidence="9 13" id="KW-0460">Magnesium</keyword>
<dbReference type="InterPro" id="IPR015813">
    <property type="entry name" value="Pyrv/PenolPyrv_kinase-like_dom"/>
</dbReference>
<evidence type="ECO:0000313" key="16">
    <source>
        <dbReference type="EMBL" id="OGC46891.1"/>
    </source>
</evidence>
<dbReference type="GO" id="GO:0030955">
    <property type="term" value="F:potassium ion binding"/>
    <property type="evidence" value="ECO:0007669"/>
    <property type="project" value="UniProtKB-UniRule"/>
</dbReference>
<comment type="pathway">
    <text evidence="1 13">Carbohydrate degradation; glycolysis; pyruvate from D-glyceraldehyde 3-phosphate: step 5/5.</text>
</comment>
<evidence type="ECO:0000256" key="2">
    <source>
        <dbReference type="ARBA" id="ARBA00008663"/>
    </source>
</evidence>
<dbReference type="InterPro" id="IPR036918">
    <property type="entry name" value="Pyrv_Knase_C_sf"/>
</dbReference>
<evidence type="ECO:0000313" key="17">
    <source>
        <dbReference type="Proteomes" id="UP000176444"/>
    </source>
</evidence>
<dbReference type="PANTHER" id="PTHR11817">
    <property type="entry name" value="PYRUVATE KINASE"/>
    <property type="match status" value="1"/>
</dbReference>
<dbReference type="GO" id="GO:0004743">
    <property type="term" value="F:pyruvate kinase activity"/>
    <property type="evidence" value="ECO:0007669"/>
    <property type="project" value="UniProtKB-UniRule"/>
</dbReference>
<gene>
    <name evidence="16" type="ORF">A2713_01610</name>
</gene>
<evidence type="ECO:0000256" key="6">
    <source>
        <dbReference type="ARBA" id="ARBA00022741"/>
    </source>
</evidence>
<evidence type="ECO:0000256" key="1">
    <source>
        <dbReference type="ARBA" id="ARBA00004997"/>
    </source>
</evidence>
<dbReference type="NCBIfam" id="TIGR01064">
    <property type="entry name" value="pyruv_kin"/>
    <property type="match status" value="1"/>
</dbReference>
<keyword evidence="6" id="KW-0547">Nucleotide-binding</keyword>
<dbReference type="SUPFAM" id="SSF51621">
    <property type="entry name" value="Phosphoenolpyruvate/pyruvate domain"/>
    <property type="match status" value="1"/>
</dbReference>
<evidence type="ECO:0000256" key="4">
    <source>
        <dbReference type="ARBA" id="ARBA00022679"/>
    </source>
</evidence>
<dbReference type="GO" id="GO:0016301">
    <property type="term" value="F:kinase activity"/>
    <property type="evidence" value="ECO:0007669"/>
    <property type="project" value="UniProtKB-KW"/>
</dbReference>
<reference evidence="16 17" key="1">
    <citation type="journal article" date="2016" name="Nat. Commun.">
        <title>Thousands of microbial genomes shed light on interconnected biogeochemical processes in an aquifer system.</title>
        <authorList>
            <person name="Anantharaman K."/>
            <person name="Brown C.T."/>
            <person name="Hug L.A."/>
            <person name="Sharon I."/>
            <person name="Castelle C.J."/>
            <person name="Probst A.J."/>
            <person name="Thomas B.C."/>
            <person name="Singh A."/>
            <person name="Wilkins M.J."/>
            <person name="Karaoz U."/>
            <person name="Brodie E.L."/>
            <person name="Williams K.H."/>
            <person name="Hubbard S.S."/>
            <person name="Banfield J.F."/>
        </authorList>
    </citation>
    <scope>NUCLEOTIDE SEQUENCE [LARGE SCALE GENOMIC DNA]</scope>
</reference>
<evidence type="ECO:0000256" key="5">
    <source>
        <dbReference type="ARBA" id="ARBA00022723"/>
    </source>
</evidence>
<evidence type="ECO:0000256" key="8">
    <source>
        <dbReference type="ARBA" id="ARBA00022840"/>
    </source>
</evidence>
<keyword evidence="7 13" id="KW-0418">Kinase</keyword>
<evidence type="ECO:0000256" key="7">
    <source>
        <dbReference type="ARBA" id="ARBA00022777"/>
    </source>
</evidence>
<dbReference type="PRINTS" id="PR01050">
    <property type="entry name" value="PYRUVTKNASE"/>
</dbReference>
<evidence type="ECO:0000256" key="3">
    <source>
        <dbReference type="ARBA" id="ARBA00012142"/>
    </source>
</evidence>
<dbReference type="GO" id="GO:0000287">
    <property type="term" value="F:magnesium ion binding"/>
    <property type="evidence" value="ECO:0007669"/>
    <property type="project" value="UniProtKB-UniRule"/>
</dbReference>
<dbReference type="InterPro" id="IPR040442">
    <property type="entry name" value="Pyrv_kinase-like_dom_sf"/>
</dbReference>
<dbReference type="InterPro" id="IPR015806">
    <property type="entry name" value="Pyrv_Knase_insert_dom_sf"/>
</dbReference>
<evidence type="ECO:0000256" key="11">
    <source>
        <dbReference type="ARBA" id="ARBA00023317"/>
    </source>
</evidence>
<evidence type="ECO:0000259" key="15">
    <source>
        <dbReference type="Pfam" id="PF02887"/>
    </source>
</evidence>
<sequence length="472" mass="51888">MTQKTKIIATLGPASHSSRVLEDMIIAGASVFRFNLKHNNHEWHAELANRLRGIAKKLNKNIALLADLQGPELRIGMLPNNIDKLMLSEGGEVILSKKEQTKTTWIPFSNISCIKDLEKGHSIFIDDGKIELEVVSIKQDKIIAIVKQGGGLGSRKSVSIPQANVDVPTLMPKDKKNVAFAVKENFEFVALSFVRNAADIATLRSHIQKLGGNQSIIAKIETLKSIENMSEIVEKSDGIMVARGDLGVEVPIEKVPRIQKELILASRIHFKPVIVATQMLLSMVNNPTPSRAEVADIANSVFDKTDAIMLSEETATGLHPVKVVNTMSKIARYNETHEFVDDLVLKPTSFEEIVIAASIKFSKGTPNGEEDIKGYIIFTESGKSARVLSRFRPPLPIYVFSSHPSVVRKLALSYGVIGNHMQLHKNPVNNIKSAVEILKKNKFIDKGDKLISIFGNNVGVPESNNTISIVSS</sequence>
<dbReference type="InterPro" id="IPR011037">
    <property type="entry name" value="Pyrv_Knase-like_insert_dom_sf"/>
</dbReference>
<dbReference type="Gene3D" id="2.40.33.10">
    <property type="entry name" value="PK beta-barrel domain-like"/>
    <property type="match status" value="1"/>
</dbReference>
<dbReference type="Pfam" id="PF00224">
    <property type="entry name" value="PK"/>
    <property type="match status" value="1"/>
</dbReference>
<evidence type="ECO:0000256" key="9">
    <source>
        <dbReference type="ARBA" id="ARBA00022842"/>
    </source>
</evidence>
<dbReference type="UniPathway" id="UPA00109">
    <property type="reaction ID" value="UER00188"/>
</dbReference>
<comment type="caution">
    <text evidence="16">The sequence shown here is derived from an EMBL/GenBank/DDBJ whole genome shotgun (WGS) entry which is preliminary data.</text>
</comment>
<evidence type="ECO:0000256" key="13">
    <source>
        <dbReference type="RuleBase" id="RU000504"/>
    </source>
</evidence>
<comment type="catalytic activity">
    <reaction evidence="13">
        <text>pyruvate + ATP = phosphoenolpyruvate + ADP + H(+)</text>
        <dbReference type="Rhea" id="RHEA:18157"/>
        <dbReference type="ChEBI" id="CHEBI:15361"/>
        <dbReference type="ChEBI" id="CHEBI:15378"/>
        <dbReference type="ChEBI" id="CHEBI:30616"/>
        <dbReference type="ChEBI" id="CHEBI:58702"/>
        <dbReference type="ChEBI" id="CHEBI:456216"/>
        <dbReference type="EC" id="2.7.1.40"/>
    </reaction>
</comment>
<dbReference type="NCBIfam" id="NF004491">
    <property type="entry name" value="PRK05826.1"/>
    <property type="match status" value="1"/>
</dbReference>
<protein>
    <recommendedName>
        <fullName evidence="3 12">Pyruvate kinase</fullName>
        <ecNumber evidence="3 12">2.7.1.40</ecNumber>
    </recommendedName>
</protein>